<name>A0A1G6L054_9GAMM</name>
<evidence type="ECO:0000313" key="7">
    <source>
        <dbReference type="EMBL" id="SDC36448.1"/>
    </source>
</evidence>
<organism evidence="7 8">
    <name type="scientific">Ectopseudomonas chengduensis</name>
    <dbReference type="NCBI Taxonomy" id="489632"/>
    <lineage>
        <taxon>Bacteria</taxon>
        <taxon>Pseudomonadati</taxon>
        <taxon>Pseudomonadota</taxon>
        <taxon>Gammaproteobacteria</taxon>
        <taxon>Pseudomonadales</taxon>
        <taxon>Pseudomonadaceae</taxon>
        <taxon>Ectopseudomonas</taxon>
    </lineage>
</organism>
<evidence type="ECO:0000256" key="1">
    <source>
        <dbReference type="ARBA" id="ARBA00022527"/>
    </source>
</evidence>
<dbReference type="SMART" id="SM00220">
    <property type="entry name" value="S_TKc"/>
    <property type="match status" value="1"/>
</dbReference>
<dbReference type="EMBL" id="FMZQ01000002">
    <property type="protein sequence ID" value="SDC36448.1"/>
    <property type="molecule type" value="Genomic_DNA"/>
</dbReference>
<protein>
    <submittedName>
        <fullName evidence="7">Serine/threonine protein kinase</fullName>
    </submittedName>
</protein>
<keyword evidence="4 7" id="KW-0418">Kinase</keyword>
<dbReference type="Gene3D" id="1.10.510.10">
    <property type="entry name" value="Transferase(Phosphotransferase) domain 1"/>
    <property type="match status" value="1"/>
</dbReference>
<dbReference type="InterPro" id="IPR000719">
    <property type="entry name" value="Prot_kinase_dom"/>
</dbReference>
<dbReference type="InterPro" id="IPR011009">
    <property type="entry name" value="Kinase-like_dom_sf"/>
</dbReference>
<dbReference type="AlphaFoldDB" id="A0A1G6L054"/>
<keyword evidence="5" id="KW-0067">ATP-binding</keyword>
<dbReference type="PROSITE" id="PS50011">
    <property type="entry name" value="PROTEIN_KINASE_DOM"/>
    <property type="match status" value="1"/>
</dbReference>
<gene>
    <name evidence="7" type="ORF">SAMN05216576_102305</name>
</gene>
<dbReference type="SUPFAM" id="SSF56112">
    <property type="entry name" value="Protein kinase-like (PK-like)"/>
    <property type="match status" value="1"/>
</dbReference>
<keyword evidence="1 7" id="KW-0723">Serine/threonine-protein kinase</keyword>
<evidence type="ECO:0000256" key="5">
    <source>
        <dbReference type="ARBA" id="ARBA00022840"/>
    </source>
</evidence>
<dbReference type="RefSeq" id="WP_017677728.1">
    <property type="nucleotide sequence ID" value="NZ_FMZQ01000002.1"/>
</dbReference>
<evidence type="ECO:0000256" key="3">
    <source>
        <dbReference type="ARBA" id="ARBA00022741"/>
    </source>
</evidence>
<keyword evidence="3" id="KW-0547">Nucleotide-binding</keyword>
<dbReference type="GO" id="GO:0005524">
    <property type="term" value="F:ATP binding"/>
    <property type="evidence" value="ECO:0007669"/>
    <property type="project" value="UniProtKB-UniRule"/>
</dbReference>
<sequence length="345" mass="38266">MTAILPKLVIGAKLGNGHFGEVFQGDDNVHGRVAVKVLSRKPTHTDADWQKHKRGFLAEAQFLSKATHRNVVQVYHISEEGDSIHFVMAHCAGGSLMSAYEIGPMTLSSVRKAATEVLLGLSALHARGMLHRDIKPGNILIDHTGVALLGDFGLVTDDLLLGYADQAGYRDHIAFEVWHGSGTSARTDIWALGMTLYRLLHGKQWYDSEVGRPRDTVRDGAFADRLKWLPHVPTAWRRTIRKMLCDEPAARFQTANEALDAIGRLPITPEWTVTDVSAQGVRWERQVGKRLVVVKWDRISPRQHDWQAWSQPLDAGRKKTLGGSGGVVGGKLAVKEMETFFAKCK</sequence>
<dbReference type="InterPro" id="IPR008271">
    <property type="entry name" value="Ser/Thr_kinase_AS"/>
</dbReference>
<evidence type="ECO:0000256" key="2">
    <source>
        <dbReference type="ARBA" id="ARBA00022679"/>
    </source>
</evidence>
<evidence type="ECO:0000313" key="8">
    <source>
        <dbReference type="Proteomes" id="UP000199467"/>
    </source>
</evidence>
<dbReference type="Proteomes" id="UP000199467">
    <property type="component" value="Unassembled WGS sequence"/>
</dbReference>
<proteinExistence type="predicted"/>
<dbReference type="GO" id="GO:0004674">
    <property type="term" value="F:protein serine/threonine kinase activity"/>
    <property type="evidence" value="ECO:0007669"/>
    <property type="project" value="UniProtKB-KW"/>
</dbReference>
<dbReference type="PANTHER" id="PTHR24345">
    <property type="entry name" value="SERINE/THREONINE-PROTEIN KINASE PLK"/>
    <property type="match status" value="1"/>
</dbReference>
<dbReference type="PANTHER" id="PTHR24345:SF91">
    <property type="entry name" value="SERINE_THREONINE-PROTEIN KINASE PLK4"/>
    <property type="match status" value="1"/>
</dbReference>
<keyword evidence="2" id="KW-0808">Transferase</keyword>
<dbReference type="PROSITE" id="PS00108">
    <property type="entry name" value="PROTEIN_KINASE_ST"/>
    <property type="match status" value="1"/>
</dbReference>
<evidence type="ECO:0000259" key="6">
    <source>
        <dbReference type="PROSITE" id="PS50011"/>
    </source>
</evidence>
<dbReference type="PROSITE" id="PS00107">
    <property type="entry name" value="PROTEIN_KINASE_ATP"/>
    <property type="match status" value="1"/>
</dbReference>
<reference evidence="8" key="1">
    <citation type="submission" date="2016-10" db="EMBL/GenBank/DDBJ databases">
        <authorList>
            <person name="Varghese N."/>
            <person name="Submissions S."/>
        </authorList>
    </citation>
    <scope>NUCLEOTIDE SEQUENCE [LARGE SCALE GENOMIC DNA]</scope>
    <source>
        <strain evidence="8">DSM 26382</strain>
    </source>
</reference>
<keyword evidence="8" id="KW-1185">Reference proteome</keyword>
<accession>A0A1G6L054</accession>
<evidence type="ECO:0000256" key="4">
    <source>
        <dbReference type="ARBA" id="ARBA00022777"/>
    </source>
</evidence>
<dbReference type="CDD" id="cd14014">
    <property type="entry name" value="STKc_PknB_like"/>
    <property type="match status" value="1"/>
</dbReference>
<dbReference type="Pfam" id="PF00069">
    <property type="entry name" value="Pkinase"/>
    <property type="match status" value="1"/>
</dbReference>
<dbReference type="InterPro" id="IPR017441">
    <property type="entry name" value="Protein_kinase_ATP_BS"/>
</dbReference>
<feature type="domain" description="Protein kinase" evidence="6">
    <location>
        <begin position="8"/>
        <end position="268"/>
    </location>
</feature>